<organism evidence="4 5">
    <name type="scientific">Corynebacterium lactis RW2-5</name>
    <dbReference type="NCBI Taxonomy" id="1408189"/>
    <lineage>
        <taxon>Bacteria</taxon>
        <taxon>Bacillati</taxon>
        <taxon>Actinomycetota</taxon>
        <taxon>Actinomycetes</taxon>
        <taxon>Mycobacteriales</taxon>
        <taxon>Corynebacteriaceae</taxon>
        <taxon>Corynebacterium</taxon>
    </lineage>
</organism>
<sequence length="885" mass="97352">MRFHEIEMHNVRGIDSLAVRDIADRGVVVISGENESGKTTIADALEAALTVKWKSRAAEALSLYSHNTQDKPRIKVRMELDGYEFTLDKTFGTTKDAGTTITVHTPHPGTLKDEAAEKWLEQRRDSADTENLWQVFVAEQGQAQKTLSLGGFTQITNALQTATGQRAETAAESGIFDAVKQIFHEFYTKAGKPKKALTDVETALSEARRVRDEAAEKVREFDALNEEANNNEENQKAQRELLPTAVAEVARWAEAAEELQKFRVAVDAARQKSESAQQRYDSAVKTQQDREALIGELDKASALVQSVQQAASELEKSYLSEKNNIDKAQAKRDAAVKEYRAARKAEDTAAVEVQLAELRDTKQKLSARVEKIESLREKLAEHRAAIAKNPVEDSALEEVQKAAGILRTAMAVLQAASPVAKVTAKAAAELTVDGEKVTVSPEGEAVTRYITSPVAFAVGDIDIEVSPGTGAEKSQREVHRAEEKLRDLLENLGVDSPEEAQQSNTRRRQAELEAERLEVALEEASENRDFLSVQEDLDSVTSGVDIAAERYQELSGEPAPEEISIESAKAKLEDLAKTRRQAEEKREQADGVLSVLARRPAQEKYMEAVSNLESARSVEKVRADALSGAREKASDAEVYATVENRKKELENELASFAEAQAELSKRDAEDVADSLEGARGRVERTEARLAALEKRRNEIRVHLDYFDSANEKLAAAEGAVERAQRQWASVSRRALAAKTLYETLVKARKESRAAIAAPLLKKLDEYGGNVFGPDTTFEMSESLEISSRSNAQGSFAVSDLSGGAQEQLDILLRLAVAGVMEGGQGAPVIIDDALGYSDENRLRRMNNAIARAGRDMQVIVLTCDENRFDRVKDARLLKIVDLAIR</sequence>
<dbReference type="GO" id="GO:0006302">
    <property type="term" value="P:double-strand break repair"/>
    <property type="evidence" value="ECO:0007669"/>
    <property type="project" value="InterPro"/>
</dbReference>
<feature type="coiled-coil region" evidence="1">
    <location>
        <begin position="632"/>
        <end position="726"/>
    </location>
</feature>
<dbReference type="Pfam" id="PF13476">
    <property type="entry name" value="AAA_23"/>
    <property type="match status" value="1"/>
</dbReference>
<dbReference type="Proteomes" id="UP000058446">
    <property type="component" value="Chromosome"/>
</dbReference>
<dbReference type="AlphaFoldDB" id="A0A0K2H381"/>
<dbReference type="STRING" id="1408189.CLAC_04445"/>
<accession>A0A0K2H381</accession>
<dbReference type="InterPro" id="IPR027417">
    <property type="entry name" value="P-loop_NTPase"/>
</dbReference>
<evidence type="ECO:0000313" key="5">
    <source>
        <dbReference type="Proteomes" id="UP000058446"/>
    </source>
</evidence>
<dbReference type="PATRIC" id="fig|1408189.4.peg.890"/>
<gene>
    <name evidence="4" type="ORF">CLAC_04445</name>
</gene>
<feature type="domain" description="Rad50/SbcC-type AAA" evidence="3">
    <location>
        <begin position="6"/>
        <end position="241"/>
    </location>
</feature>
<feature type="region of interest" description="Disordered" evidence="2">
    <location>
        <begin position="491"/>
        <end position="511"/>
    </location>
</feature>
<reference evidence="4 5" key="1">
    <citation type="submission" date="2013-10" db="EMBL/GenBank/DDBJ databases">
        <title>Complete genome sequence of Corynebacterium lactis DSM 45799(T), isolated from raw cow milk.</title>
        <authorList>
            <person name="Ruckert C."/>
            <person name="Albersmeier A."/>
            <person name="Lipski A."/>
            <person name="Kalinowski J."/>
        </authorList>
    </citation>
    <scope>NUCLEOTIDE SEQUENCE [LARGE SCALE GENOMIC DNA]</scope>
    <source>
        <strain evidence="4 5">RW2-5</strain>
    </source>
</reference>
<dbReference type="InterPro" id="IPR038729">
    <property type="entry name" value="Rad50/SbcC_AAA"/>
</dbReference>
<name>A0A0K2H381_9CORY</name>
<dbReference type="PANTHER" id="PTHR41259:SF1">
    <property type="entry name" value="DOUBLE-STRAND BREAK REPAIR RAD50 ATPASE, PUTATIVE-RELATED"/>
    <property type="match status" value="1"/>
</dbReference>
<evidence type="ECO:0000313" key="4">
    <source>
        <dbReference type="EMBL" id="ALA68494.1"/>
    </source>
</evidence>
<feature type="coiled-coil region" evidence="1">
    <location>
        <begin position="197"/>
        <end position="382"/>
    </location>
</feature>
<dbReference type="PANTHER" id="PTHR41259">
    <property type="entry name" value="DOUBLE-STRAND BREAK REPAIR RAD50 ATPASE, PUTATIVE-RELATED"/>
    <property type="match status" value="1"/>
</dbReference>
<dbReference type="EMBL" id="CP006841">
    <property type="protein sequence ID" value="ALA68494.1"/>
    <property type="molecule type" value="Genomic_DNA"/>
</dbReference>
<proteinExistence type="predicted"/>
<dbReference type="OrthoDB" id="3177877at2"/>
<dbReference type="RefSeq" id="WP_053411855.1">
    <property type="nucleotide sequence ID" value="NZ_CP006841.1"/>
</dbReference>
<feature type="coiled-coil region" evidence="1">
    <location>
        <begin position="565"/>
        <end position="592"/>
    </location>
</feature>
<protein>
    <recommendedName>
        <fullName evidence="3">Rad50/SbcC-type AAA domain-containing protein</fullName>
    </recommendedName>
</protein>
<dbReference type="Gene3D" id="3.40.50.300">
    <property type="entry name" value="P-loop containing nucleotide triphosphate hydrolases"/>
    <property type="match status" value="2"/>
</dbReference>
<evidence type="ECO:0000259" key="3">
    <source>
        <dbReference type="Pfam" id="PF13476"/>
    </source>
</evidence>
<dbReference type="GO" id="GO:0016887">
    <property type="term" value="F:ATP hydrolysis activity"/>
    <property type="evidence" value="ECO:0007669"/>
    <property type="project" value="InterPro"/>
</dbReference>
<keyword evidence="1" id="KW-0175">Coiled coil</keyword>
<evidence type="ECO:0000256" key="2">
    <source>
        <dbReference type="SAM" id="MobiDB-lite"/>
    </source>
</evidence>
<evidence type="ECO:0000256" key="1">
    <source>
        <dbReference type="SAM" id="Coils"/>
    </source>
</evidence>
<keyword evidence="5" id="KW-1185">Reference proteome</keyword>
<dbReference type="KEGG" id="clw:CLAC_04445"/>
<dbReference type="SUPFAM" id="SSF52540">
    <property type="entry name" value="P-loop containing nucleoside triphosphate hydrolases"/>
    <property type="match status" value="1"/>
</dbReference>